<keyword evidence="3" id="KW-1185">Reference proteome</keyword>
<accession>A0A443QAP5</accession>
<name>A0A443QAP5_9ACAR</name>
<dbReference type="GO" id="GO:0003676">
    <property type="term" value="F:nucleic acid binding"/>
    <property type="evidence" value="ECO:0007669"/>
    <property type="project" value="InterPro"/>
</dbReference>
<comment type="caution">
    <text evidence="2">The sequence shown here is derived from an EMBL/GenBank/DDBJ whole genome shotgun (WGS) entry which is preliminary data.</text>
</comment>
<gene>
    <name evidence="2" type="ORF">B4U80_07255</name>
</gene>
<feature type="domain" description="Integrase catalytic" evidence="1">
    <location>
        <begin position="1"/>
        <end position="56"/>
    </location>
</feature>
<dbReference type="AlphaFoldDB" id="A0A443QAP5"/>
<dbReference type="Proteomes" id="UP000288716">
    <property type="component" value="Unassembled WGS sequence"/>
</dbReference>
<reference evidence="2 3" key="1">
    <citation type="journal article" date="2018" name="Gigascience">
        <title>Genomes of trombidid mites reveal novel predicted allergens and laterally-transferred genes associated with secondary metabolism.</title>
        <authorList>
            <person name="Dong X."/>
            <person name="Chaisiri K."/>
            <person name="Xia D."/>
            <person name="Armstrong S.D."/>
            <person name="Fang Y."/>
            <person name="Donnelly M.J."/>
            <person name="Kadowaki T."/>
            <person name="McGarry J.W."/>
            <person name="Darby A.C."/>
            <person name="Makepeace B.L."/>
        </authorList>
    </citation>
    <scope>NUCLEOTIDE SEQUENCE [LARGE SCALE GENOMIC DNA]</scope>
    <source>
        <strain evidence="2">UoL-UT</strain>
    </source>
</reference>
<feature type="non-terminal residue" evidence="2">
    <location>
        <position position="1"/>
    </location>
</feature>
<evidence type="ECO:0000259" key="1">
    <source>
        <dbReference type="PROSITE" id="PS50994"/>
    </source>
</evidence>
<dbReference type="SUPFAM" id="SSF53098">
    <property type="entry name" value="Ribonuclease H-like"/>
    <property type="match status" value="1"/>
</dbReference>
<dbReference type="OrthoDB" id="6819429at2759"/>
<evidence type="ECO:0000313" key="2">
    <source>
        <dbReference type="EMBL" id="RWS00101.1"/>
    </source>
</evidence>
<dbReference type="InterPro" id="IPR036397">
    <property type="entry name" value="RNaseH_sf"/>
</dbReference>
<dbReference type="GO" id="GO:0015074">
    <property type="term" value="P:DNA integration"/>
    <property type="evidence" value="ECO:0007669"/>
    <property type="project" value="InterPro"/>
</dbReference>
<feature type="non-terminal residue" evidence="2">
    <location>
        <position position="178"/>
    </location>
</feature>
<dbReference type="Gene3D" id="3.30.420.10">
    <property type="entry name" value="Ribonuclease H-like superfamily/Ribonuclease H"/>
    <property type="match status" value="1"/>
</dbReference>
<dbReference type="InterPro" id="IPR012337">
    <property type="entry name" value="RNaseH-like_sf"/>
</dbReference>
<sequence length="178" mass="20134">PEANGAAERVIRTIKQMLTALRGKWDEKLPYVNFAYNTAVHEATGHSPFEAVYGRQALVPSDLRLGRKDYSDVCASADPIAKITEKLCKVREIVKVQIGKQGERQLQRLRSKCRDIHVKPGDLVLLNIPTAEHKPRGLNPKFHGPYRVLNKINDNSYEVEATKPDRRGNTFRQVVHAN</sequence>
<protein>
    <submittedName>
        <fullName evidence="2">Putative retrotransposon polyprotein-like protein</fullName>
    </submittedName>
</protein>
<dbReference type="VEuPathDB" id="VectorBase:LDEU014505"/>
<dbReference type="InterPro" id="IPR001584">
    <property type="entry name" value="Integrase_cat-core"/>
</dbReference>
<organism evidence="2 3">
    <name type="scientific">Leptotrombidium deliense</name>
    <dbReference type="NCBI Taxonomy" id="299467"/>
    <lineage>
        <taxon>Eukaryota</taxon>
        <taxon>Metazoa</taxon>
        <taxon>Ecdysozoa</taxon>
        <taxon>Arthropoda</taxon>
        <taxon>Chelicerata</taxon>
        <taxon>Arachnida</taxon>
        <taxon>Acari</taxon>
        <taxon>Acariformes</taxon>
        <taxon>Trombidiformes</taxon>
        <taxon>Prostigmata</taxon>
        <taxon>Anystina</taxon>
        <taxon>Parasitengona</taxon>
        <taxon>Trombiculoidea</taxon>
        <taxon>Trombiculidae</taxon>
        <taxon>Leptotrombidium</taxon>
    </lineage>
</organism>
<dbReference type="PROSITE" id="PS50994">
    <property type="entry name" value="INTEGRASE"/>
    <property type="match status" value="1"/>
</dbReference>
<evidence type="ECO:0000313" key="3">
    <source>
        <dbReference type="Proteomes" id="UP000288716"/>
    </source>
</evidence>
<dbReference type="InterPro" id="IPR050951">
    <property type="entry name" value="Retrovirus_Pol_polyprotein"/>
</dbReference>
<proteinExistence type="predicted"/>
<dbReference type="PANTHER" id="PTHR37984:SF5">
    <property type="entry name" value="PROTEIN NYNRIN-LIKE"/>
    <property type="match status" value="1"/>
</dbReference>
<dbReference type="EMBL" id="NCKV01060895">
    <property type="protein sequence ID" value="RWS00101.1"/>
    <property type="molecule type" value="Genomic_DNA"/>
</dbReference>
<dbReference type="STRING" id="299467.A0A443QAP5"/>
<dbReference type="PANTHER" id="PTHR37984">
    <property type="entry name" value="PROTEIN CBG26694"/>
    <property type="match status" value="1"/>
</dbReference>